<feature type="coiled-coil region" evidence="1">
    <location>
        <begin position="68"/>
        <end position="119"/>
    </location>
</feature>
<gene>
    <name evidence="2" type="ORF">M1K48_07975</name>
</gene>
<evidence type="ECO:0008006" key="4">
    <source>
        <dbReference type="Google" id="ProtNLM"/>
    </source>
</evidence>
<evidence type="ECO:0000313" key="2">
    <source>
        <dbReference type="EMBL" id="UUR06897.1"/>
    </source>
</evidence>
<dbReference type="Proteomes" id="UP000831921">
    <property type="component" value="Chromosome"/>
</dbReference>
<name>A0ABY5MR76_9SPHN</name>
<proteinExistence type="predicted"/>
<keyword evidence="1" id="KW-0175">Coiled coil</keyword>
<reference evidence="2 3" key="1">
    <citation type="submission" date="2022-05" db="EMBL/GenBank/DDBJ databases">
        <title>S8-45 Sphingomonas ultraviolaceadurans.</title>
        <authorList>
            <person name="Liu Y."/>
        </authorList>
    </citation>
    <scope>NUCLEOTIDE SEQUENCE [LARGE SCALE GENOMIC DNA]</scope>
    <source>
        <strain evidence="2 3">S8-45</strain>
    </source>
</reference>
<keyword evidence="3" id="KW-1185">Reference proteome</keyword>
<accession>A0ABY5MR76</accession>
<protein>
    <recommendedName>
        <fullName evidence="4">Flagellar FliJ protein</fullName>
    </recommendedName>
</protein>
<dbReference type="RefSeq" id="WP_249454181.1">
    <property type="nucleotide sequence ID" value="NZ_CP097253.1"/>
</dbReference>
<sequence length="133" mass="14641">MTGLAAAIRLRRRQLDVLAMTLAAEQATLHALANDAQRLERQSVAERHLASVAPLASDAWFTHGARRLTALADARTRSERTLADLREQVVQVRARLQLLDDAAAEARRAADRRREAKAAAALDDRIAAGWSRL</sequence>
<organism evidence="2 3">
    <name type="scientific">Sphingomonas glaciei</name>
    <dbReference type="NCBI Taxonomy" id="2938948"/>
    <lineage>
        <taxon>Bacteria</taxon>
        <taxon>Pseudomonadati</taxon>
        <taxon>Pseudomonadota</taxon>
        <taxon>Alphaproteobacteria</taxon>
        <taxon>Sphingomonadales</taxon>
        <taxon>Sphingomonadaceae</taxon>
        <taxon>Sphingomonas</taxon>
    </lineage>
</organism>
<evidence type="ECO:0000256" key="1">
    <source>
        <dbReference type="SAM" id="Coils"/>
    </source>
</evidence>
<dbReference type="EMBL" id="CP097253">
    <property type="protein sequence ID" value="UUR06897.1"/>
    <property type="molecule type" value="Genomic_DNA"/>
</dbReference>
<evidence type="ECO:0000313" key="3">
    <source>
        <dbReference type="Proteomes" id="UP000831921"/>
    </source>
</evidence>